<dbReference type="EMBL" id="JAFMYU010000002">
    <property type="protein sequence ID" value="MBO0929813.1"/>
    <property type="molecule type" value="Genomic_DNA"/>
</dbReference>
<feature type="chain" id="PRO_5037004346" description="DUF4384 domain-containing protein" evidence="2">
    <location>
        <begin position="20"/>
        <end position="361"/>
    </location>
</feature>
<organism evidence="3 4">
    <name type="scientific">Fibrella aquatilis</name>
    <dbReference type="NCBI Taxonomy" id="2817059"/>
    <lineage>
        <taxon>Bacteria</taxon>
        <taxon>Pseudomonadati</taxon>
        <taxon>Bacteroidota</taxon>
        <taxon>Cytophagia</taxon>
        <taxon>Cytophagales</taxon>
        <taxon>Spirosomataceae</taxon>
        <taxon>Fibrella</taxon>
    </lineage>
</organism>
<dbReference type="RefSeq" id="WP_207333786.1">
    <property type="nucleotide sequence ID" value="NZ_JAFMYU010000002.1"/>
</dbReference>
<evidence type="ECO:0000313" key="3">
    <source>
        <dbReference type="EMBL" id="MBO0929813.1"/>
    </source>
</evidence>
<evidence type="ECO:0000256" key="2">
    <source>
        <dbReference type="SAM" id="SignalP"/>
    </source>
</evidence>
<comment type="caution">
    <text evidence="3">The sequence shown here is derived from an EMBL/GenBank/DDBJ whole genome shotgun (WGS) entry which is preliminary data.</text>
</comment>
<sequence length="361" mass="39837">MKTLYFSVCLCFAGFAANAQEVLTNQSVIAMYQAKVARPLIADKINVGRSKFDMTTNGLLELKSADVPESIMETMLSLTHPTDILTNDDVIRLYQAKLGRRLITQKIQAGPTRFDVSTDGMIQLKMANVPEGIIKIMMTSGGTALTSKPDTKTQARVAQVNYTNPSTERGKTAITDSERPQGTKKSNGPTADCATWNDKFTKKTVRASRVTLRGWKPGAVALNTLVGQGSANAFGIEDMEVSLIFRADGNDLTLVLYASKPGIHTMFVSSDKPLMLLMQDGSVLQFLPAESSESDYSWGSGYSMDSEMLMYYKLSPEQARLLSQKLVKEYRLNFYNRKFAEDKVNESRALQVRAAAQCLLN</sequence>
<evidence type="ECO:0008006" key="5">
    <source>
        <dbReference type="Google" id="ProtNLM"/>
    </source>
</evidence>
<evidence type="ECO:0000313" key="4">
    <source>
        <dbReference type="Proteomes" id="UP000664795"/>
    </source>
</evidence>
<proteinExistence type="predicted"/>
<gene>
    <name evidence="3" type="ORF">J2I48_02360</name>
</gene>
<dbReference type="Proteomes" id="UP000664795">
    <property type="component" value="Unassembled WGS sequence"/>
</dbReference>
<dbReference type="AlphaFoldDB" id="A0A939JXZ4"/>
<feature type="compositionally biased region" description="Basic and acidic residues" evidence="1">
    <location>
        <begin position="168"/>
        <end position="181"/>
    </location>
</feature>
<feature type="signal peptide" evidence="2">
    <location>
        <begin position="1"/>
        <end position="19"/>
    </location>
</feature>
<reference evidence="3 4" key="1">
    <citation type="submission" date="2021-03" db="EMBL/GenBank/DDBJ databases">
        <title>Fibrella sp. HMF5036 genome sequencing and assembly.</title>
        <authorList>
            <person name="Kang H."/>
            <person name="Kim H."/>
            <person name="Bae S."/>
            <person name="Joh K."/>
        </authorList>
    </citation>
    <scope>NUCLEOTIDE SEQUENCE [LARGE SCALE GENOMIC DNA]</scope>
    <source>
        <strain evidence="3 4">HMF5036</strain>
    </source>
</reference>
<feature type="region of interest" description="Disordered" evidence="1">
    <location>
        <begin position="165"/>
        <end position="190"/>
    </location>
</feature>
<protein>
    <recommendedName>
        <fullName evidence="5">DUF4384 domain-containing protein</fullName>
    </recommendedName>
</protein>
<keyword evidence="2" id="KW-0732">Signal</keyword>
<evidence type="ECO:0000256" key="1">
    <source>
        <dbReference type="SAM" id="MobiDB-lite"/>
    </source>
</evidence>
<accession>A0A939JXZ4</accession>
<name>A0A939JXZ4_9BACT</name>
<keyword evidence="4" id="KW-1185">Reference proteome</keyword>